<comment type="caution">
    <text evidence="1">The sequence shown here is derived from an EMBL/GenBank/DDBJ whole genome shotgun (WGS) entry which is preliminary data.</text>
</comment>
<evidence type="ECO:0000313" key="2">
    <source>
        <dbReference type="Proteomes" id="UP000821865"/>
    </source>
</evidence>
<keyword evidence="2" id="KW-1185">Reference proteome</keyword>
<dbReference type="Proteomes" id="UP000821865">
    <property type="component" value="Chromosome 6"/>
</dbReference>
<dbReference type="EMBL" id="CM023475">
    <property type="protein sequence ID" value="KAH7945434.1"/>
    <property type="molecule type" value="Genomic_DNA"/>
</dbReference>
<sequence>MLRRTLGSLTATTGTLSPLHRSESPAGRPSQITAAIDVMGARGGCARLSLAFAFLGWQALGTWAGGQQYFRVRPRDTQAVEGQTAELQCHVGNLAGPVQWSKDGFLLGFDPSIPGFPRYTMIVDNQRGVYNLRITNVQMEDEAEYQCQVGPAYKNHAIWTAARLTVLVPTKEIELRHRGNGSVVEVREAESLAIACWVRNTKPAANIRWLRNSLPLAQEKVLTRKNASGEKLFSVYSSVTLYPKLDDNRAVYTCEATHPALESPLQASVTVSVLYPPGAPEIEGYHEGDIVQVGDTLTLACISRGGNPPASLAWSRDGRPLRARYKAASREATSAYTFTVTAADNNAVYRCEASNLVTLQPSQASVTLSVLFPPARVFMAAPKEAKAGDLVTVSCTTAPSNPAAEVSWRLDGRAVQPASDQSTVQNKNGWITSSNLTITLTRQDPDVKSFTCIAENHKLQATVVQTVTVKVIYPPRAPVIIGYDEGTPIVANSIQRIKCVSIGGNPLPSVKWYKGTKEYSSLSTVTGSGVSSVLEIMAQPDDNQATFHCKASNSATTEPLTTSVKTTVLFPPKVVSITVVPQAPKEGDTVVLTCESGSSNPESSIRWERDGRTLSGQHQSRVAAQHGGKATRSRLRLNVTAADDGATFTCLASNQVQPAATRSVALRVRHKPLFLHPPVAKHEVKQGDSVLLNLSAKAYPSKISYAWTKEGVPLPLESWRETRRVFHRASALFINHAQKDDSGRYEFEARNSVGSTKATVVVKVHYPARITKITEQVLAGAGENASLACAADADPLTDDVVRWRRPGFDLRHRARLLLERGRAFLTVLNVTREDEGLFECVAHNGLGSQVARAARLIVKFKAAMLQARETTLAAEFGRPLSLSCTAHGAPGPAFLWSFGKVALDSSGDVRRVVRSEQEDVVRWRSTLSVERVESADYGRYTCTARNELGSDWSRFTVRPRGKPDPPTAARALNVSHSSVLLVWSPGFDGGLEQQFRVRTRRLGGGPGSIRYEHTAAAQGVFELLVQGLEPGVEYAFSVQARNALGESAFSHESPVVTTKAFSWPHSGAVMDALGGRQATVAQFLLVTVAAGATLLLNGLLAACLVRRRRRRRRRLAASEKNSVGPSADMQFCNSASHESTFDGQSMATSDVYVGQAITIVENQCERTKVLSTKRRSLWLARIKRANLDIENRNLRVCSAHFITCKPAKLFDETDPDWAPSLLLGYSAMNTDHSRHQRLQKRRAENRQADAEKREAELQERCAEADAVVTGIQPCADRPLSPHPTGETDADESEERQNQRDTAVDTLRLCTAS</sequence>
<protein>
    <submittedName>
        <fullName evidence="1">Uncharacterized protein</fullName>
    </submittedName>
</protein>
<gene>
    <name evidence="1" type="ORF">HPB49_010837</name>
</gene>
<reference evidence="1" key="1">
    <citation type="submission" date="2020-05" db="EMBL/GenBank/DDBJ databases">
        <title>Large-scale comparative analyses of tick genomes elucidate their genetic diversity and vector capacities.</title>
        <authorList>
            <person name="Jia N."/>
            <person name="Wang J."/>
            <person name="Shi W."/>
            <person name="Du L."/>
            <person name="Sun Y."/>
            <person name="Zhan W."/>
            <person name="Jiang J."/>
            <person name="Wang Q."/>
            <person name="Zhang B."/>
            <person name="Ji P."/>
            <person name="Sakyi L.B."/>
            <person name="Cui X."/>
            <person name="Yuan T."/>
            <person name="Jiang B."/>
            <person name="Yang W."/>
            <person name="Lam T.T.-Y."/>
            <person name="Chang Q."/>
            <person name="Ding S."/>
            <person name="Wang X."/>
            <person name="Zhu J."/>
            <person name="Ruan X."/>
            <person name="Zhao L."/>
            <person name="Wei J."/>
            <person name="Que T."/>
            <person name="Du C."/>
            <person name="Cheng J."/>
            <person name="Dai P."/>
            <person name="Han X."/>
            <person name="Huang E."/>
            <person name="Gao Y."/>
            <person name="Liu J."/>
            <person name="Shao H."/>
            <person name="Ye R."/>
            <person name="Li L."/>
            <person name="Wei W."/>
            <person name="Wang X."/>
            <person name="Wang C."/>
            <person name="Yang T."/>
            <person name="Huo Q."/>
            <person name="Li W."/>
            <person name="Guo W."/>
            <person name="Chen H."/>
            <person name="Zhou L."/>
            <person name="Ni X."/>
            <person name="Tian J."/>
            <person name="Zhou Y."/>
            <person name="Sheng Y."/>
            <person name="Liu T."/>
            <person name="Pan Y."/>
            <person name="Xia L."/>
            <person name="Li J."/>
            <person name="Zhao F."/>
            <person name="Cao W."/>
        </authorList>
    </citation>
    <scope>NUCLEOTIDE SEQUENCE</scope>
    <source>
        <strain evidence="1">Dsil-2018</strain>
    </source>
</reference>
<accession>A0ACB8CKR8</accession>
<organism evidence="1 2">
    <name type="scientific">Dermacentor silvarum</name>
    <name type="common">Tick</name>
    <dbReference type="NCBI Taxonomy" id="543639"/>
    <lineage>
        <taxon>Eukaryota</taxon>
        <taxon>Metazoa</taxon>
        <taxon>Ecdysozoa</taxon>
        <taxon>Arthropoda</taxon>
        <taxon>Chelicerata</taxon>
        <taxon>Arachnida</taxon>
        <taxon>Acari</taxon>
        <taxon>Parasitiformes</taxon>
        <taxon>Ixodida</taxon>
        <taxon>Ixodoidea</taxon>
        <taxon>Ixodidae</taxon>
        <taxon>Rhipicephalinae</taxon>
        <taxon>Dermacentor</taxon>
    </lineage>
</organism>
<proteinExistence type="predicted"/>
<name>A0ACB8CKR8_DERSI</name>
<evidence type="ECO:0000313" key="1">
    <source>
        <dbReference type="EMBL" id="KAH7945434.1"/>
    </source>
</evidence>